<evidence type="ECO:0000313" key="2">
    <source>
        <dbReference type="EMBL" id="KAK0489233.1"/>
    </source>
</evidence>
<dbReference type="Proteomes" id="UP001175227">
    <property type="component" value="Unassembled WGS sequence"/>
</dbReference>
<accession>A0AA39PU45</accession>
<protein>
    <submittedName>
        <fullName evidence="2">Uncharacterized protein</fullName>
    </submittedName>
</protein>
<keyword evidence="3" id="KW-1185">Reference proteome</keyword>
<comment type="caution">
    <text evidence="2">The sequence shown here is derived from an EMBL/GenBank/DDBJ whole genome shotgun (WGS) entry which is preliminary data.</text>
</comment>
<proteinExistence type="predicted"/>
<keyword evidence="1" id="KW-0472">Membrane</keyword>
<evidence type="ECO:0000256" key="1">
    <source>
        <dbReference type="SAM" id="Phobius"/>
    </source>
</evidence>
<dbReference type="EMBL" id="JAUEPR010000002">
    <property type="protein sequence ID" value="KAK0489233.1"/>
    <property type="molecule type" value="Genomic_DNA"/>
</dbReference>
<keyword evidence="1" id="KW-1133">Transmembrane helix</keyword>
<name>A0AA39PU45_9AGAR</name>
<organism evidence="2 3">
    <name type="scientific">Armillaria novae-zelandiae</name>
    <dbReference type="NCBI Taxonomy" id="153914"/>
    <lineage>
        <taxon>Eukaryota</taxon>
        <taxon>Fungi</taxon>
        <taxon>Dikarya</taxon>
        <taxon>Basidiomycota</taxon>
        <taxon>Agaricomycotina</taxon>
        <taxon>Agaricomycetes</taxon>
        <taxon>Agaricomycetidae</taxon>
        <taxon>Agaricales</taxon>
        <taxon>Marasmiineae</taxon>
        <taxon>Physalacriaceae</taxon>
        <taxon>Armillaria</taxon>
    </lineage>
</organism>
<feature type="transmembrane region" description="Helical" evidence="1">
    <location>
        <begin position="153"/>
        <end position="178"/>
    </location>
</feature>
<evidence type="ECO:0000313" key="3">
    <source>
        <dbReference type="Proteomes" id="UP001175227"/>
    </source>
</evidence>
<gene>
    <name evidence="2" type="ORF">IW261DRAFT_1443836</name>
</gene>
<reference evidence="2" key="1">
    <citation type="submission" date="2023-06" db="EMBL/GenBank/DDBJ databases">
        <authorList>
            <consortium name="Lawrence Berkeley National Laboratory"/>
            <person name="Ahrendt S."/>
            <person name="Sahu N."/>
            <person name="Indic B."/>
            <person name="Wong-Bajracharya J."/>
            <person name="Merenyi Z."/>
            <person name="Ke H.-M."/>
            <person name="Monk M."/>
            <person name="Kocsube S."/>
            <person name="Drula E."/>
            <person name="Lipzen A."/>
            <person name="Balint B."/>
            <person name="Henrissat B."/>
            <person name="Andreopoulos B."/>
            <person name="Martin F.M."/>
            <person name="Harder C.B."/>
            <person name="Rigling D."/>
            <person name="Ford K.L."/>
            <person name="Foster G.D."/>
            <person name="Pangilinan J."/>
            <person name="Papanicolaou A."/>
            <person name="Barry K."/>
            <person name="LaButti K."/>
            <person name="Viragh M."/>
            <person name="Koriabine M."/>
            <person name="Yan M."/>
            <person name="Riley R."/>
            <person name="Champramary S."/>
            <person name="Plett K.L."/>
            <person name="Tsai I.J."/>
            <person name="Slot J."/>
            <person name="Sipos G."/>
            <person name="Plett J."/>
            <person name="Nagy L.G."/>
            <person name="Grigoriev I.V."/>
        </authorList>
    </citation>
    <scope>NUCLEOTIDE SEQUENCE</scope>
    <source>
        <strain evidence="2">ICMP 16352</strain>
    </source>
</reference>
<sequence>MPYNKLPPLNDDLDLNNFDTLAASSKRAQNLGPLWFIPPRYKPTRSNTRLDVISIRQSRYRDRRPRAVSDQGNSSDVYGDPRYMLSPNTSPATLYTHFLPLSTLNTRSVRWGLHRAREHPYFAPSSIGCSRLMLMSSLNPVVINIENTKLPLFYFYFCIIALWFCSCFQLPSCIAIIIEQIVGKLAIP</sequence>
<dbReference type="AlphaFoldDB" id="A0AA39PU45"/>
<keyword evidence="1" id="KW-0812">Transmembrane</keyword>